<dbReference type="GO" id="GO:0003677">
    <property type="term" value="F:DNA binding"/>
    <property type="evidence" value="ECO:0007669"/>
    <property type="project" value="UniProtKB-KW"/>
</dbReference>
<evidence type="ECO:0000313" key="5">
    <source>
        <dbReference type="EMBL" id="TDP90488.1"/>
    </source>
</evidence>
<dbReference type="PROSITE" id="PS50987">
    <property type="entry name" value="HTH_ARSR_2"/>
    <property type="match status" value="1"/>
</dbReference>
<gene>
    <name evidence="5" type="ORF">EV186_11027</name>
</gene>
<dbReference type="PRINTS" id="PR00778">
    <property type="entry name" value="HTHARSR"/>
</dbReference>
<keyword evidence="1" id="KW-0805">Transcription regulation</keyword>
<dbReference type="PANTHER" id="PTHR33154:SF12">
    <property type="entry name" value="TRANSCRIPTIONAL REGULATORY PROTEIN"/>
    <property type="match status" value="1"/>
</dbReference>
<evidence type="ECO:0000313" key="6">
    <source>
        <dbReference type="Proteomes" id="UP000295444"/>
    </source>
</evidence>
<dbReference type="EMBL" id="SNXZ01000010">
    <property type="protein sequence ID" value="TDP90488.1"/>
    <property type="molecule type" value="Genomic_DNA"/>
</dbReference>
<dbReference type="InterPro" id="IPR011991">
    <property type="entry name" value="ArsR-like_HTH"/>
</dbReference>
<dbReference type="CDD" id="cd00090">
    <property type="entry name" value="HTH_ARSR"/>
    <property type="match status" value="1"/>
</dbReference>
<dbReference type="NCBIfam" id="NF033788">
    <property type="entry name" value="HTH_metalloreg"/>
    <property type="match status" value="1"/>
</dbReference>
<evidence type="ECO:0000259" key="4">
    <source>
        <dbReference type="PROSITE" id="PS50987"/>
    </source>
</evidence>
<dbReference type="OrthoDB" id="4471357at2"/>
<sequence length="103" mass="11174">MNELDELPVAQLALPDVLHALSDPTRLAVLAQLERNGELPCGALDVRVAKSTLSQHLRVLREAGVTRTRPDGNVRYLSVRRGELDHAFPGLLDAVLSACSPAR</sequence>
<organism evidence="5 6">
    <name type="scientific">Labedaea rhizosphaerae</name>
    <dbReference type="NCBI Taxonomy" id="598644"/>
    <lineage>
        <taxon>Bacteria</taxon>
        <taxon>Bacillati</taxon>
        <taxon>Actinomycetota</taxon>
        <taxon>Actinomycetes</taxon>
        <taxon>Pseudonocardiales</taxon>
        <taxon>Pseudonocardiaceae</taxon>
        <taxon>Labedaea</taxon>
    </lineage>
</organism>
<comment type="caution">
    <text evidence="5">The sequence shown here is derived from an EMBL/GenBank/DDBJ whole genome shotgun (WGS) entry which is preliminary data.</text>
</comment>
<keyword evidence="6" id="KW-1185">Reference proteome</keyword>
<name>A0A4V3CXJ2_LABRH</name>
<dbReference type="InterPro" id="IPR051081">
    <property type="entry name" value="HTH_MetalResp_TranReg"/>
</dbReference>
<dbReference type="PANTHER" id="PTHR33154">
    <property type="entry name" value="TRANSCRIPTIONAL REGULATOR, ARSR FAMILY"/>
    <property type="match status" value="1"/>
</dbReference>
<keyword evidence="2" id="KW-0238">DNA-binding</keyword>
<dbReference type="InterPro" id="IPR036388">
    <property type="entry name" value="WH-like_DNA-bd_sf"/>
</dbReference>
<dbReference type="AlphaFoldDB" id="A0A4V3CXJ2"/>
<dbReference type="InterPro" id="IPR001845">
    <property type="entry name" value="HTH_ArsR_DNA-bd_dom"/>
</dbReference>
<feature type="domain" description="HTH arsR-type" evidence="4">
    <location>
        <begin position="4"/>
        <end position="99"/>
    </location>
</feature>
<dbReference type="SUPFAM" id="SSF46785">
    <property type="entry name" value="Winged helix' DNA-binding domain"/>
    <property type="match status" value="1"/>
</dbReference>
<reference evidence="5 6" key="1">
    <citation type="submission" date="2019-03" db="EMBL/GenBank/DDBJ databases">
        <title>Genomic Encyclopedia of Type Strains, Phase IV (KMG-IV): sequencing the most valuable type-strain genomes for metagenomic binning, comparative biology and taxonomic classification.</title>
        <authorList>
            <person name="Goeker M."/>
        </authorList>
    </citation>
    <scope>NUCLEOTIDE SEQUENCE [LARGE SCALE GENOMIC DNA]</scope>
    <source>
        <strain evidence="5 6">DSM 45361</strain>
    </source>
</reference>
<proteinExistence type="predicted"/>
<dbReference type="SMART" id="SM00418">
    <property type="entry name" value="HTH_ARSR"/>
    <property type="match status" value="1"/>
</dbReference>
<evidence type="ECO:0000256" key="1">
    <source>
        <dbReference type="ARBA" id="ARBA00023015"/>
    </source>
</evidence>
<dbReference type="Proteomes" id="UP000295444">
    <property type="component" value="Unassembled WGS sequence"/>
</dbReference>
<evidence type="ECO:0000256" key="3">
    <source>
        <dbReference type="ARBA" id="ARBA00023163"/>
    </source>
</evidence>
<keyword evidence="3" id="KW-0804">Transcription</keyword>
<dbReference type="Gene3D" id="1.10.10.10">
    <property type="entry name" value="Winged helix-like DNA-binding domain superfamily/Winged helix DNA-binding domain"/>
    <property type="match status" value="1"/>
</dbReference>
<dbReference type="GO" id="GO:0003700">
    <property type="term" value="F:DNA-binding transcription factor activity"/>
    <property type="evidence" value="ECO:0007669"/>
    <property type="project" value="InterPro"/>
</dbReference>
<dbReference type="RefSeq" id="WP_133854028.1">
    <property type="nucleotide sequence ID" value="NZ_SNXZ01000010.1"/>
</dbReference>
<accession>A0A4V3CXJ2</accession>
<evidence type="ECO:0000256" key="2">
    <source>
        <dbReference type="ARBA" id="ARBA00023125"/>
    </source>
</evidence>
<dbReference type="InterPro" id="IPR036390">
    <property type="entry name" value="WH_DNA-bd_sf"/>
</dbReference>
<protein>
    <submittedName>
        <fullName evidence="5">ArsR family transcriptional regulator</fullName>
    </submittedName>
</protein>
<dbReference type="Pfam" id="PF12840">
    <property type="entry name" value="HTH_20"/>
    <property type="match status" value="1"/>
</dbReference>